<accession>A0A699JBZ6</accession>
<organism evidence="1">
    <name type="scientific">Tanacetum cinerariifolium</name>
    <name type="common">Dalmatian daisy</name>
    <name type="synonym">Chrysanthemum cinerariifolium</name>
    <dbReference type="NCBI Taxonomy" id="118510"/>
    <lineage>
        <taxon>Eukaryota</taxon>
        <taxon>Viridiplantae</taxon>
        <taxon>Streptophyta</taxon>
        <taxon>Embryophyta</taxon>
        <taxon>Tracheophyta</taxon>
        <taxon>Spermatophyta</taxon>
        <taxon>Magnoliopsida</taxon>
        <taxon>eudicotyledons</taxon>
        <taxon>Gunneridae</taxon>
        <taxon>Pentapetalae</taxon>
        <taxon>asterids</taxon>
        <taxon>campanulids</taxon>
        <taxon>Asterales</taxon>
        <taxon>Asteraceae</taxon>
        <taxon>Asteroideae</taxon>
        <taxon>Anthemideae</taxon>
        <taxon>Anthemidinae</taxon>
        <taxon>Tanacetum</taxon>
    </lineage>
</organism>
<proteinExistence type="predicted"/>
<dbReference type="EMBL" id="BKCJ010395664">
    <property type="protein sequence ID" value="GFA26933.1"/>
    <property type="molecule type" value="Genomic_DNA"/>
</dbReference>
<sequence>MVVSVQSTIVSIHESFHPLCVPWYRILELLSPSGGRLVNGVEFEHPVPFLQPSPCRDYDAKRERLETVNNKTPNRWLTKEKADSIEEDVDLKRKRPALQRRTLQRRKRGGRERTIRGTKIERETFREDHKIGGSRQRFEMPFKVTGLSNHGQSLGLDIFCKLVDEDVTMAIKKKK</sequence>
<protein>
    <submittedName>
        <fullName evidence="1">Uncharacterized protein</fullName>
    </submittedName>
</protein>
<dbReference type="AlphaFoldDB" id="A0A699JBZ6"/>
<reference evidence="1" key="1">
    <citation type="journal article" date="2019" name="Sci. Rep.">
        <title>Draft genome of Tanacetum cinerariifolium, the natural source of mosquito coil.</title>
        <authorList>
            <person name="Yamashiro T."/>
            <person name="Shiraishi A."/>
            <person name="Satake H."/>
            <person name="Nakayama K."/>
        </authorList>
    </citation>
    <scope>NUCLEOTIDE SEQUENCE</scope>
</reference>
<name>A0A699JBZ6_TANCI</name>
<gene>
    <name evidence="1" type="ORF">Tci_598905</name>
</gene>
<evidence type="ECO:0000313" key="1">
    <source>
        <dbReference type="EMBL" id="GFA26933.1"/>
    </source>
</evidence>
<comment type="caution">
    <text evidence="1">The sequence shown here is derived from an EMBL/GenBank/DDBJ whole genome shotgun (WGS) entry which is preliminary data.</text>
</comment>